<gene>
    <name evidence="1" type="ORF">NEISICOT_02636</name>
</gene>
<dbReference type="AlphaFoldDB" id="C6M7X1"/>
<proteinExistence type="predicted"/>
<sequence length="48" mass="5221">MLKPEPSAARLGVWGQPPSGGCVLKLWLYRKYGNNKTQPPSGGCVLKH</sequence>
<dbReference type="EMBL" id="ACKO02000018">
    <property type="protein sequence ID" value="EET43548.1"/>
    <property type="molecule type" value="Genomic_DNA"/>
</dbReference>
<keyword evidence="2" id="KW-1185">Reference proteome</keyword>
<comment type="caution">
    <text evidence="1">The sequence shown here is derived from an EMBL/GenBank/DDBJ whole genome shotgun (WGS) entry which is preliminary data.</text>
</comment>
<protein>
    <submittedName>
        <fullName evidence="1">Uncharacterized protein</fullName>
    </submittedName>
</protein>
<evidence type="ECO:0000313" key="2">
    <source>
        <dbReference type="Proteomes" id="UP000005365"/>
    </source>
</evidence>
<dbReference type="Proteomes" id="UP000005365">
    <property type="component" value="Unassembled WGS sequence"/>
</dbReference>
<reference evidence="1" key="1">
    <citation type="submission" date="2009-07" db="EMBL/GenBank/DDBJ databases">
        <authorList>
            <person name="Weinstock G."/>
            <person name="Sodergren E."/>
            <person name="Clifton S."/>
            <person name="Fulton L."/>
            <person name="Fulton B."/>
            <person name="Courtney L."/>
            <person name="Fronick C."/>
            <person name="Harrison M."/>
            <person name="Strong C."/>
            <person name="Farmer C."/>
            <person name="Delahaunty K."/>
            <person name="Markovic C."/>
            <person name="Hall O."/>
            <person name="Minx P."/>
            <person name="Tomlinson C."/>
            <person name="Mitreva M."/>
            <person name="Nelson J."/>
            <person name="Hou S."/>
            <person name="Wollam A."/>
            <person name="Pepin K.H."/>
            <person name="Johnson M."/>
            <person name="Bhonagiri V."/>
            <person name="Nash W.E."/>
            <person name="Warren W."/>
            <person name="Chinwalla A."/>
            <person name="Mardis E.R."/>
            <person name="Wilson R.K."/>
        </authorList>
    </citation>
    <scope>NUCLEOTIDE SEQUENCE [LARGE SCALE GENOMIC DNA]</scope>
    <source>
        <strain evidence="1">ATCC 29256</strain>
    </source>
</reference>
<accession>C6M7X1</accession>
<evidence type="ECO:0000313" key="1">
    <source>
        <dbReference type="EMBL" id="EET43548.1"/>
    </source>
</evidence>
<organism evidence="1 2">
    <name type="scientific">Neisseria sicca ATCC 29256</name>
    <dbReference type="NCBI Taxonomy" id="547045"/>
    <lineage>
        <taxon>Bacteria</taxon>
        <taxon>Pseudomonadati</taxon>
        <taxon>Pseudomonadota</taxon>
        <taxon>Betaproteobacteria</taxon>
        <taxon>Neisseriales</taxon>
        <taxon>Neisseriaceae</taxon>
        <taxon>Neisseria</taxon>
    </lineage>
</organism>
<name>C6M7X1_NEISI</name>